<feature type="transmembrane region" description="Helical" evidence="4">
    <location>
        <begin position="163"/>
        <end position="185"/>
    </location>
</feature>
<dbReference type="InterPro" id="IPR036259">
    <property type="entry name" value="MFS_trans_sf"/>
</dbReference>
<organism evidence="6 7">
    <name type="scientific">Iodidimonas gelatinilytica</name>
    <dbReference type="NCBI Taxonomy" id="1236966"/>
    <lineage>
        <taxon>Bacteria</taxon>
        <taxon>Pseudomonadati</taxon>
        <taxon>Pseudomonadota</taxon>
        <taxon>Alphaproteobacteria</taxon>
        <taxon>Iodidimonadales</taxon>
        <taxon>Iodidimonadaceae</taxon>
        <taxon>Iodidimonas</taxon>
    </lineage>
</organism>
<feature type="transmembrane region" description="Helical" evidence="4">
    <location>
        <begin position="277"/>
        <end position="296"/>
    </location>
</feature>
<comment type="caution">
    <text evidence="6">The sequence shown here is derived from an EMBL/GenBank/DDBJ whole genome shotgun (WGS) entry which is preliminary data.</text>
</comment>
<dbReference type="Pfam" id="PF07690">
    <property type="entry name" value="MFS_1"/>
    <property type="match status" value="1"/>
</dbReference>
<evidence type="ECO:0000313" key="7">
    <source>
        <dbReference type="Proteomes" id="UP000322084"/>
    </source>
</evidence>
<reference evidence="6 7" key="1">
    <citation type="submission" date="2019-09" db="EMBL/GenBank/DDBJ databases">
        <title>NBRP : Genome information of microbial organism related human and environment.</title>
        <authorList>
            <person name="Hattori M."/>
            <person name="Oshima K."/>
            <person name="Inaba H."/>
            <person name="Suda W."/>
            <person name="Sakamoto M."/>
            <person name="Iino T."/>
            <person name="Kitahara M."/>
            <person name="Oshida Y."/>
            <person name="Iida T."/>
            <person name="Kudo T."/>
            <person name="Itoh T."/>
            <person name="Ohkuma M."/>
        </authorList>
    </citation>
    <scope>NUCLEOTIDE SEQUENCE [LARGE SCALE GENOMIC DNA]</scope>
    <source>
        <strain evidence="6 7">Hi-2</strain>
    </source>
</reference>
<keyword evidence="3 4" id="KW-0472">Membrane</keyword>
<dbReference type="InterPro" id="IPR020846">
    <property type="entry name" value="MFS_dom"/>
</dbReference>
<keyword evidence="1 4" id="KW-0812">Transmembrane</keyword>
<feature type="transmembrane region" description="Helical" evidence="4">
    <location>
        <begin position="123"/>
        <end position="142"/>
    </location>
</feature>
<evidence type="ECO:0000259" key="5">
    <source>
        <dbReference type="PROSITE" id="PS50850"/>
    </source>
</evidence>
<feature type="transmembrane region" description="Helical" evidence="4">
    <location>
        <begin position="67"/>
        <end position="90"/>
    </location>
</feature>
<feature type="transmembrane region" description="Helical" evidence="4">
    <location>
        <begin position="242"/>
        <end position="265"/>
    </location>
</feature>
<dbReference type="InterPro" id="IPR050327">
    <property type="entry name" value="Proton-linked_MCT"/>
</dbReference>
<feature type="domain" description="Major facilitator superfamily (MFS) profile" evidence="5">
    <location>
        <begin position="34"/>
        <end position="424"/>
    </location>
</feature>
<dbReference type="GO" id="GO:0022857">
    <property type="term" value="F:transmembrane transporter activity"/>
    <property type="evidence" value="ECO:0007669"/>
    <property type="project" value="InterPro"/>
</dbReference>
<evidence type="ECO:0000313" key="6">
    <source>
        <dbReference type="EMBL" id="GEQ96645.1"/>
    </source>
</evidence>
<dbReference type="PROSITE" id="PS50850">
    <property type="entry name" value="MFS"/>
    <property type="match status" value="1"/>
</dbReference>
<sequence length="426" mass="45976">MGVSPFFAGRVYDASRDKNTMTYLQFIYRHPKRLGLGFGLTLFGSFGQTYFISLFGKEFRMAFDLSVAGFGTVYSLATLLSGFSVLYFGALIDRFSLPVYLTGVISAFALATLGLGLLPLRSVIFLFVVIYLLRLCGQGLMTHASSTTMARDFTKDRGKAISFASMGHAAGEAVFPVLAVAMMLALGWRTVWLGVGLMLLLMLPLLLWLAHSRNSEGAMMDPAGRAGTAKDWTRSQVLRDPAFYLLLVAMVAPPFINTGFFFHQVPLVEAKDWTRPLFASAFGSYAVATVVGILVAGRLVDRLGARRVLIFAMLPYALGLVLAGSFDQPVVAHFFMAMAGISTGLFYPCATAVWAELYGLRHLGAIRALTSGMMVFSTSLAPALMGWLLDGGVGFSALFFGCALWAVLTVPAVLASNAISGTRRLA</sequence>
<feature type="transmembrane region" description="Helical" evidence="4">
    <location>
        <begin position="308"/>
        <end position="326"/>
    </location>
</feature>
<evidence type="ECO:0000256" key="1">
    <source>
        <dbReference type="ARBA" id="ARBA00022692"/>
    </source>
</evidence>
<evidence type="ECO:0000256" key="4">
    <source>
        <dbReference type="SAM" id="Phobius"/>
    </source>
</evidence>
<feature type="transmembrane region" description="Helical" evidence="4">
    <location>
        <begin position="366"/>
        <end position="389"/>
    </location>
</feature>
<evidence type="ECO:0000256" key="2">
    <source>
        <dbReference type="ARBA" id="ARBA00022989"/>
    </source>
</evidence>
<keyword evidence="2 4" id="KW-1133">Transmembrane helix</keyword>
<dbReference type="AlphaFoldDB" id="A0A5A7MNQ1"/>
<evidence type="ECO:0000256" key="3">
    <source>
        <dbReference type="ARBA" id="ARBA00023136"/>
    </source>
</evidence>
<feature type="transmembrane region" description="Helical" evidence="4">
    <location>
        <begin position="395"/>
        <end position="415"/>
    </location>
</feature>
<dbReference type="Proteomes" id="UP000322084">
    <property type="component" value="Unassembled WGS sequence"/>
</dbReference>
<feature type="transmembrane region" description="Helical" evidence="4">
    <location>
        <begin position="191"/>
        <end position="210"/>
    </location>
</feature>
<feature type="transmembrane region" description="Helical" evidence="4">
    <location>
        <begin position="332"/>
        <end position="354"/>
    </location>
</feature>
<feature type="transmembrane region" description="Helical" evidence="4">
    <location>
        <begin position="34"/>
        <end position="55"/>
    </location>
</feature>
<dbReference type="Gene3D" id="1.20.1250.20">
    <property type="entry name" value="MFS general substrate transporter like domains"/>
    <property type="match status" value="2"/>
</dbReference>
<name>A0A5A7MNQ1_9PROT</name>
<feature type="transmembrane region" description="Helical" evidence="4">
    <location>
        <begin position="97"/>
        <end position="117"/>
    </location>
</feature>
<accession>A0A5A7MNQ1</accession>
<dbReference type="PANTHER" id="PTHR11360">
    <property type="entry name" value="MONOCARBOXYLATE TRANSPORTER"/>
    <property type="match status" value="1"/>
</dbReference>
<gene>
    <name evidence="6" type="ORF">JCM17844_02820</name>
</gene>
<dbReference type="SUPFAM" id="SSF103473">
    <property type="entry name" value="MFS general substrate transporter"/>
    <property type="match status" value="1"/>
</dbReference>
<protein>
    <submittedName>
        <fullName evidence="6">MFS transporter</fullName>
    </submittedName>
</protein>
<dbReference type="InterPro" id="IPR011701">
    <property type="entry name" value="MFS"/>
</dbReference>
<dbReference type="EMBL" id="BKCL01000001">
    <property type="protein sequence ID" value="GEQ96645.1"/>
    <property type="molecule type" value="Genomic_DNA"/>
</dbReference>
<dbReference type="PANTHER" id="PTHR11360:SF308">
    <property type="entry name" value="BLL3089 PROTEIN"/>
    <property type="match status" value="1"/>
</dbReference>
<proteinExistence type="predicted"/>